<evidence type="ECO:0000313" key="1">
    <source>
        <dbReference type="EMBL" id="CRK99934.1"/>
    </source>
</evidence>
<protein>
    <submittedName>
        <fullName evidence="1">CLUMA_CG013233, isoform A</fullName>
    </submittedName>
</protein>
<proteinExistence type="predicted"/>
<sequence>MQSDETSFHFNSYAERKLESGVTTGRVFGGGVTTSQLPYLAYLFSRRRNNKYSLSVCLLRSLNH</sequence>
<name>A0A1J1ILI1_9DIPT</name>
<gene>
    <name evidence="1" type="ORF">CLUMA_CG013233</name>
</gene>
<dbReference type="EMBL" id="CVRI01000054">
    <property type="protein sequence ID" value="CRK99934.1"/>
    <property type="molecule type" value="Genomic_DNA"/>
</dbReference>
<keyword evidence="2" id="KW-1185">Reference proteome</keyword>
<accession>A0A1J1ILI1</accession>
<organism evidence="1 2">
    <name type="scientific">Clunio marinus</name>
    <dbReference type="NCBI Taxonomy" id="568069"/>
    <lineage>
        <taxon>Eukaryota</taxon>
        <taxon>Metazoa</taxon>
        <taxon>Ecdysozoa</taxon>
        <taxon>Arthropoda</taxon>
        <taxon>Hexapoda</taxon>
        <taxon>Insecta</taxon>
        <taxon>Pterygota</taxon>
        <taxon>Neoptera</taxon>
        <taxon>Endopterygota</taxon>
        <taxon>Diptera</taxon>
        <taxon>Nematocera</taxon>
        <taxon>Chironomoidea</taxon>
        <taxon>Chironomidae</taxon>
        <taxon>Clunio</taxon>
    </lineage>
</organism>
<reference evidence="1 2" key="1">
    <citation type="submission" date="2015-04" db="EMBL/GenBank/DDBJ databases">
        <authorList>
            <person name="Syromyatnikov M.Y."/>
            <person name="Popov V.N."/>
        </authorList>
    </citation>
    <scope>NUCLEOTIDE SEQUENCE [LARGE SCALE GENOMIC DNA]</scope>
</reference>
<dbReference type="Proteomes" id="UP000183832">
    <property type="component" value="Unassembled WGS sequence"/>
</dbReference>
<evidence type="ECO:0000313" key="2">
    <source>
        <dbReference type="Proteomes" id="UP000183832"/>
    </source>
</evidence>
<dbReference type="AlphaFoldDB" id="A0A1J1ILI1"/>